<sequence length="47" mass="5405">MNSKKRETPPFALNLETNPILKTPNEGNNKKTEIFCLKMPSIKGFRK</sequence>
<name>A0ABQ4K3G2_9BACI</name>
<gene>
    <name evidence="2" type="ORF">J1TS3_13050</name>
</gene>
<protein>
    <submittedName>
        <fullName evidence="2">Uncharacterized protein</fullName>
    </submittedName>
</protein>
<dbReference type="EMBL" id="BOQT01000003">
    <property type="protein sequence ID" value="GIN20171.1"/>
    <property type="molecule type" value="Genomic_DNA"/>
</dbReference>
<accession>A0ABQ4K3G2</accession>
<comment type="caution">
    <text evidence="2">The sequence shown here is derived from an EMBL/GenBank/DDBJ whole genome shotgun (WGS) entry which is preliminary data.</text>
</comment>
<evidence type="ECO:0000313" key="3">
    <source>
        <dbReference type="Proteomes" id="UP000680279"/>
    </source>
</evidence>
<dbReference type="Proteomes" id="UP000680279">
    <property type="component" value="Unassembled WGS sequence"/>
</dbReference>
<organism evidence="2 3">
    <name type="scientific">Siminovitchia fordii</name>
    <dbReference type="NCBI Taxonomy" id="254759"/>
    <lineage>
        <taxon>Bacteria</taxon>
        <taxon>Bacillati</taxon>
        <taxon>Bacillota</taxon>
        <taxon>Bacilli</taxon>
        <taxon>Bacillales</taxon>
        <taxon>Bacillaceae</taxon>
        <taxon>Siminovitchia</taxon>
    </lineage>
</organism>
<reference evidence="2 3" key="1">
    <citation type="submission" date="2021-03" db="EMBL/GenBank/DDBJ databases">
        <title>Antimicrobial resistance genes in bacteria isolated from Japanese honey, and their potential for conferring macrolide and lincosamide resistance in the American foulbrood pathogen Paenibacillus larvae.</title>
        <authorList>
            <person name="Okamoto M."/>
            <person name="Kumagai M."/>
            <person name="Kanamori H."/>
            <person name="Takamatsu D."/>
        </authorList>
    </citation>
    <scope>NUCLEOTIDE SEQUENCE [LARGE SCALE GENOMIC DNA]</scope>
    <source>
        <strain evidence="2 3">J1TS3</strain>
    </source>
</reference>
<feature type="region of interest" description="Disordered" evidence="1">
    <location>
        <begin position="1"/>
        <end position="28"/>
    </location>
</feature>
<evidence type="ECO:0000256" key="1">
    <source>
        <dbReference type="SAM" id="MobiDB-lite"/>
    </source>
</evidence>
<proteinExistence type="predicted"/>
<evidence type="ECO:0000313" key="2">
    <source>
        <dbReference type="EMBL" id="GIN20171.1"/>
    </source>
</evidence>
<keyword evidence="3" id="KW-1185">Reference proteome</keyword>